<dbReference type="Proteomes" id="UP000030041">
    <property type="component" value="Segment"/>
</dbReference>
<dbReference type="KEGG" id="vg:22112041"/>
<proteinExistence type="predicted"/>
<evidence type="ECO:0000313" key="1">
    <source>
        <dbReference type="EMBL" id="AGK86721.1"/>
    </source>
</evidence>
<reference evidence="2" key="1">
    <citation type="submission" date="2012-12" db="EMBL/GenBank/DDBJ databases">
        <title>Genomics of marine cyanopodoviruses.</title>
        <authorList>
            <person name="Huang S."/>
            <person name="Chen F."/>
        </authorList>
    </citation>
    <scope>NUCLEOTIDE SEQUENCE [LARGE SCALE GENOMIC DNA]</scope>
</reference>
<sequence>MAATLYDYAVRLNELIDGILDVDVASPEDYYEIDKLFSDAELDGFSEDDLNDAADQLSLN</sequence>
<accession>A0A096VKZ2</accession>
<keyword evidence="2" id="KW-1185">Reference proteome</keyword>
<evidence type="ECO:0000313" key="2">
    <source>
        <dbReference type="Proteomes" id="UP000030041"/>
    </source>
</evidence>
<protein>
    <submittedName>
        <fullName evidence="1">Uncharacterized protein</fullName>
    </submittedName>
</protein>
<dbReference type="GeneID" id="22112041"/>
<organism evidence="1 2">
    <name type="scientific">Synechococcus phage S-CBP2</name>
    <dbReference type="NCBI Taxonomy" id="756277"/>
    <lineage>
        <taxon>Viruses</taxon>
        <taxon>Duplodnaviria</taxon>
        <taxon>Heunggongvirae</taxon>
        <taxon>Uroviricota</taxon>
        <taxon>Caudoviricetes</taxon>
        <taxon>Autographivirales</taxon>
        <taxon>Kembevirus</taxon>
        <taxon>Kembevirus SCBP2</taxon>
    </lineage>
</organism>
<dbReference type="RefSeq" id="YP_009103123.1">
    <property type="nucleotide sequence ID" value="NC_025455.1"/>
</dbReference>
<dbReference type="EMBL" id="KC310806">
    <property type="protein sequence ID" value="AGK86721.1"/>
    <property type="molecule type" value="Genomic_DNA"/>
</dbReference>
<reference evidence="1 2" key="2">
    <citation type="journal article" date="2015" name="PLoS ONE">
        <title>Comparative Genomic and Phylogenomic Analyses Reveal a Conserved Core Genome Shared by Estuarine and Oceanic Cyanopodoviruses.</title>
        <authorList>
            <person name="Huang S."/>
            <person name="Zhang S."/>
            <person name="Jiao N."/>
            <person name="Chen F."/>
        </authorList>
    </citation>
    <scope>NUCLEOTIDE SEQUENCE [LARGE SCALE GENOMIC DNA]</scope>
</reference>
<gene>
    <name evidence="1" type="ORF">S-CBP2_0015</name>
</gene>
<name>A0A096VKZ2_9CAUD</name>